<proteinExistence type="predicted"/>
<accession>D3FC84</accession>
<reference evidence="2" key="2">
    <citation type="submission" date="2010-01" db="EMBL/GenBank/DDBJ databases">
        <title>The complete genome of Conexibacter woesei DSM 14684.</title>
        <authorList>
            <consortium name="US DOE Joint Genome Institute (JGI-PGF)"/>
            <person name="Lucas S."/>
            <person name="Copeland A."/>
            <person name="Lapidus A."/>
            <person name="Glavina del Rio T."/>
            <person name="Dalin E."/>
            <person name="Tice H."/>
            <person name="Bruce D."/>
            <person name="Goodwin L."/>
            <person name="Pitluck S."/>
            <person name="Kyrpides N."/>
            <person name="Mavromatis K."/>
            <person name="Ivanova N."/>
            <person name="Mikhailova N."/>
            <person name="Chertkov O."/>
            <person name="Brettin T."/>
            <person name="Detter J.C."/>
            <person name="Han C."/>
            <person name="Larimer F."/>
            <person name="Land M."/>
            <person name="Hauser L."/>
            <person name="Markowitz V."/>
            <person name="Cheng J.-F."/>
            <person name="Hugenholtz P."/>
            <person name="Woyke T."/>
            <person name="Wu D."/>
            <person name="Pukall R."/>
            <person name="Steenblock K."/>
            <person name="Schneider S."/>
            <person name="Klenk H.-P."/>
            <person name="Eisen J.A."/>
        </authorList>
    </citation>
    <scope>NUCLEOTIDE SEQUENCE [LARGE SCALE GENOMIC DNA]</scope>
    <source>
        <strain evidence="2">DSM 14684 / CIP 108061 / JCM 11494 / NBRC 100937 / ID131577</strain>
    </source>
</reference>
<dbReference type="STRING" id="469383.Cwoe_4968"/>
<gene>
    <name evidence="1" type="ordered locus">Cwoe_4968</name>
</gene>
<dbReference type="EMBL" id="CP001854">
    <property type="protein sequence ID" value="ADB53379.1"/>
    <property type="molecule type" value="Genomic_DNA"/>
</dbReference>
<dbReference type="HOGENOM" id="CLU_045119_0_0_11"/>
<dbReference type="AlphaFoldDB" id="D3FC84"/>
<dbReference type="RefSeq" id="WP_012936430.1">
    <property type="nucleotide sequence ID" value="NC_013739.1"/>
</dbReference>
<evidence type="ECO:0000313" key="2">
    <source>
        <dbReference type="Proteomes" id="UP000008229"/>
    </source>
</evidence>
<protein>
    <recommendedName>
        <fullName evidence="3">Tail sheath protein subtilisin-like domain-containing protein</fullName>
    </recommendedName>
</protein>
<evidence type="ECO:0000313" key="1">
    <source>
        <dbReference type="EMBL" id="ADB53379.1"/>
    </source>
</evidence>
<dbReference type="Proteomes" id="UP000008229">
    <property type="component" value="Chromosome"/>
</dbReference>
<reference evidence="1 2" key="1">
    <citation type="journal article" date="2010" name="Stand. Genomic Sci.">
        <title>Complete genome sequence of Conexibacter woesei type strain (ID131577).</title>
        <authorList>
            <person name="Pukall R."/>
            <person name="Lapidus A."/>
            <person name="Glavina Del Rio T."/>
            <person name="Copeland A."/>
            <person name="Tice H."/>
            <person name="Cheng J.-F."/>
            <person name="Lucas S."/>
            <person name="Chen F."/>
            <person name="Nolan M."/>
            <person name="Bruce D."/>
            <person name="Goodwin L."/>
            <person name="Pitluck S."/>
            <person name="Mavromatis K."/>
            <person name="Ivanova N."/>
            <person name="Ovchinnikova G."/>
            <person name="Pati A."/>
            <person name="Chen A."/>
            <person name="Palaniappan K."/>
            <person name="Land M."/>
            <person name="Hauser L."/>
            <person name="Chang Y.-J."/>
            <person name="Jeffries C.D."/>
            <person name="Chain P."/>
            <person name="Meincke L."/>
            <person name="Sims D."/>
            <person name="Brettin T."/>
            <person name="Detter J.C."/>
            <person name="Rohde M."/>
            <person name="Goeker M."/>
            <person name="Bristow J."/>
            <person name="Eisen J.A."/>
            <person name="Markowitz V."/>
            <person name="Kyrpides N.C."/>
            <person name="Klenk H.-P."/>
            <person name="Hugenholtz P."/>
        </authorList>
    </citation>
    <scope>NUCLEOTIDE SEQUENCE [LARGE SCALE GENOMIC DNA]</scope>
    <source>
        <strain evidence="2">DSM 14684 / CIP 108061 / JCM 11494 / NBRC 100937 / ID131577</strain>
    </source>
</reference>
<name>D3FC84_CONWI</name>
<evidence type="ECO:0008006" key="3">
    <source>
        <dbReference type="Google" id="ProtNLM"/>
    </source>
</evidence>
<dbReference type="KEGG" id="cwo:Cwoe_4968"/>
<organism evidence="1 2">
    <name type="scientific">Conexibacter woesei (strain DSM 14684 / CCUG 47730 / CIP 108061 / JCM 11494 / NBRC 100937 / ID131577)</name>
    <dbReference type="NCBI Taxonomy" id="469383"/>
    <lineage>
        <taxon>Bacteria</taxon>
        <taxon>Bacillati</taxon>
        <taxon>Actinomycetota</taxon>
        <taxon>Thermoleophilia</taxon>
        <taxon>Solirubrobacterales</taxon>
        <taxon>Conexibacteraceae</taxon>
        <taxon>Conexibacter</taxon>
    </lineage>
</organism>
<keyword evidence="2" id="KW-1185">Reference proteome</keyword>
<sequence length="381" mass="40047">MAVSYIRVKALADMFAPAVRAFGNIAVVGPIDERARPLRDRDGRDIPFPVVGAAEAVTNPANAKARFPGTLADSISLAFAQTPGPSLIYGVRVDATRPDWDAALTVADGLDAQFVVLAGVVADRASVARGAPIALLASHVISTSNTGEDGRERMGVAMLRAGSTDTAVVAGDVANERMVFVAHKGTADVAAAVTGTIAGYEPHISVLLKQVNVSSDPFTAAEISAINGSETFDSGPAGQGVLWLTDPALIPGRGTYLGEAYTANPGGKKYIDIVRTVDDVSFRLKARLIATVGNLRISRSGLRSLVSQMDAVLTPLVRNQVIEGHEITIPVLTLLDKDPLALTASERRQIDDAQSNRVVEVFASLDYAGAIHRIALSLKFT</sequence>
<dbReference type="eggNOG" id="ENOG5032RRU">
    <property type="taxonomic scope" value="Bacteria"/>
</dbReference>